<dbReference type="EMBL" id="BMWS01000029">
    <property type="protein sequence ID" value="GGX30254.1"/>
    <property type="molecule type" value="Genomic_DNA"/>
</dbReference>
<comment type="similarity">
    <text evidence="2">Belongs to the MscS (TC 1.A.23) family.</text>
</comment>
<evidence type="ECO:0000256" key="3">
    <source>
        <dbReference type="SAM" id="Phobius"/>
    </source>
</evidence>
<comment type="subcellular location">
    <subcellularLocation>
        <location evidence="1">Membrane</location>
        <topology evidence="1">Multi-pass membrane protein</topology>
    </subcellularLocation>
</comment>
<dbReference type="InterPro" id="IPR008910">
    <property type="entry name" value="MSC_TM_helix"/>
</dbReference>
<keyword evidence="3" id="KW-0472">Membrane</keyword>
<feature type="transmembrane region" description="Helical" evidence="3">
    <location>
        <begin position="120"/>
        <end position="138"/>
    </location>
</feature>
<keyword evidence="6" id="KW-1185">Reference proteome</keyword>
<sequence>METITQWKELTFKSLSAMGEKIMTALPNIIGAILILLLGWIVTKIIIFLLKRVLKFVKIDQLTAKINQMKLFGTTDIKFGITNAIVIFVKWIMFLVFLIIASDIMDWTIVSEEIGNLLRYLPKLFSAIALFMIGIYIAKFVKKAIQGFYESFDLAGSKIISTLVFYIIAVIITITALNQAGIDTTVVTNNVTVILGAFLLAISIGFGLGSKDVIGDLLRTFYTRKNYEIGDIVKIKDIEGSVESIDNICMTLNTKSGKIILPIKDVVENQVEIKKVKN</sequence>
<dbReference type="InterPro" id="IPR023408">
    <property type="entry name" value="MscS_beta-dom_sf"/>
</dbReference>
<dbReference type="Gene3D" id="2.30.30.60">
    <property type="match status" value="1"/>
</dbReference>
<feature type="domain" description="Mechanosensitive ion channel MscS" evidence="4">
    <location>
        <begin position="222"/>
        <end position="271"/>
    </location>
</feature>
<keyword evidence="3" id="KW-0812">Transmembrane</keyword>
<organism evidence="5 6">
    <name type="scientific">Aquimarina muelleri</name>
    <dbReference type="NCBI Taxonomy" id="279356"/>
    <lineage>
        <taxon>Bacteria</taxon>
        <taxon>Pseudomonadati</taxon>
        <taxon>Bacteroidota</taxon>
        <taxon>Flavobacteriia</taxon>
        <taxon>Flavobacteriales</taxon>
        <taxon>Flavobacteriaceae</taxon>
        <taxon>Aquimarina</taxon>
    </lineage>
</organism>
<name>A0A918N3Y6_9FLAO</name>
<dbReference type="Gene3D" id="1.10.287.1260">
    <property type="match status" value="1"/>
</dbReference>
<feature type="transmembrane region" description="Helical" evidence="3">
    <location>
        <begin position="159"/>
        <end position="179"/>
    </location>
</feature>
<dbReference type="AlphaFoldDB" id="A0A918N3Y6"/>
<evidence type="ECO:0000313" key="6">
    <source>
        <dbReference type="Proteomes" id="UP000601108"/>
    </source>
</evidence>
<feature type="transmembrane region" description="Helical" evidence="3">
    <location>
        <begin position="79"/>
        <end position="100"/>
    </location>
</feature>
<proteinExistence type="inferred from homology"/>
<dbReference type="PANTHER" id="PTHR30221:SF1">
    <property type="entry name" value="SMALL-CONDUCTANCE MECHANOSENSITIVE CHANNEL"/>
    <property type="match status" value="1"/>
</dbReference>
<dbReference type="InterPro" id="IPR045275">
    <property type="entry name" value="MscS_archaea/bacteria_type"/>
</dbReference>
<reference evidence="5 6" key="1">
    <citation type="journal article" date="2014" name="Int. J. Syst. Evol. Microbiol.">
        <title>Complete genome sequence of Corynebacterium casei LMG S-19264T (=DSM 44701T), isolated from a smear-ripened cheese.</title>
        <authorList>
            <consortium name="US DOE Joint Genome Institute (JGI-PGF)"/>
            <person name="Walter F."/>
            <person name="Albersmeier A."/>
            <person name="Kalinowski J."/>
            <person name="Ruckert C."/>
        </authorList>
    </citation>
    <scope>NUCLEOTIDE SEQUENCE [LARGE SCALE GENOMIC DNA]</scope>
    <source>
        <strain evidence="5 6">KCTC 12285</strain>
    </source>
</reference>
<dbReference type="InterPro" id="IPR006685">
    <property type="entry name" value="MscS_channel_2nd"/>
</dbReference>
<dbReference type="Proteomes" id="UP000601108">
    <property type="component" value="Unassembled WGS sequence"/>
</dbReference>
<evidence type="ECO:0000259" key="4">
    <source>
        <dbReference type="Pfam" id="PF00924"/>
    </source>
</evidence>
<gene>
    <name evidence="5" type="ORF">GCM10007384_34200</name>
</gene>
<dbReference type="Pfam" id="PF00924">
    <property type="entry name" value="MS_channel_2nd"/>
    <property type="match status" value="1"/>
</dbReference>
<evidence type="ECO:0000313" key="5">
    <source>
        <dbReference type="EMBL" id="GGX30254.1"/>
    </source>
</evidence>
<dbReference type="RefSeq" id="WP_035088212.1">
    <property type="nucleotide sequence ID" value="NZ_BMWS01000029.1"/>
</dbReference>
<dbReference type="Pfam" id="PF05552">
    <property type="entry name" value="MS_channel_1st_1"/>
    <property type="match status" value="2"/>
</dbReference>
<comment type="caution">
    <text evidence="5">The sequence shown here is derived from an EMBL/GenBank/DDBJ whole genome shotgun (WGS) entry which is preliminary data.</text>
</comment>
<accession>A0A918N3Y6</accession>
<dbReference type="SUPFAM" id="SSF82861">
    <property type="entry name" value="Mechanosensitive channel protein MscS (YggB), transmembrane region"/>
    <property type="match status" value="1"/>
</dbReference>
<dbReference type="GO" id="GO:0016020">
    <property type="term" value="C:membrane"/>
    <property type="evidence" value="ECO:0007669"/>
    <property type="project" value="UniProtKB-SubCell"/>
</dbReference>
<evidence type="ECO:0000256" key="1">
    <source>
        <dbReference type="ARBA" id="ARBA00004141"/>
    </source>
</evidence>
<keyword evidence="3" id="KW-1133">Transmembrane helix</keyword>
<dbReference type="InterPro" id="IPR011014">
    <property type="entry name" value="MscS_channel_TM-2"/>
</dbReference>
<protein>
    <recommendedName>
        <fullName evidence="4">Mechanosensitive ion channel MscS domain-containing protein</fullName>
    </recommendedName>
</protein>
<dbReference type="PANTHER" id="PTHR30221">
    <property type="entry name" value="SMALL-CONDUCTANCE MECHANOSENSITIVE CHANNEL"/>
    <property type="match status" value="1"/>
</dbReference>
<dbReference type="GO" id="GO:0008381">
    <property type="term" value="F:mechanosensitive monoatomic ion channel activity"/>
    <property type="evidence" value="ECO:0007669"/>
    <property type="project" value="InterPro"/>
</dbReference>
<feature type="transmembrane region" description="Helical" evidence="3">
    <location>
        <begin position="29"/>
        <end position="50"/>
    </location>
</feature>
<feature type="transmembrane region" description="Helical" evidence="3">
    <location>
        <begin position="191"/>
        <end position="209"/>
    </location>
</feature>
<evidence type="ECO:0000256" key="2">
    <source>
        <dbReference type="ARBA" id="ARBA00008017"/>
    </source>
</evidence>